<organism evidence="2 4">
    <name type="scientific">Salegentibacter salarius</name>
    <dbReference type="NCBI Taxonomy" id="435906"/>
    <lineage>
        <taxon>Bacteria</taxon>
        <taxon>Pseudomonadati</taxon>
        <taxon>Bacteroidota</taxon>
        <taxon>Flavobacteriia</taxon>
        <taxon>Flavobacteriales</taxon>
        <taxon>Flavobacteriaceae</taxon>
        <taxon>Salegentibacter</taxon>
    </lineage>
</organism>
<dbReference type="EMBL" id="MJBR01000030">
    <property type="protein sequence ID" value="OEY71935.1"/>
    <property type="molecule type" value="Genomic_DNA"/>
</dbReference>
<keyword evidence="3" id="KW-1185">Reference proteome</keyword>
<reference evidence="1 3" key="2">
    <citation type="submission" date="2016-09" db="EMBL/GenBank/DDBJ databases">
        <title>Genome Sequence of Salegentibacter salarius,Isolated from a Marine Solar Saltern of the Yellow Sea in South Korea.</title>
        <authorList>
            <person name="Zheng Q."/>
            <person name="Liu Y."/>
        </authorList>
    </citation>
    <scope>NUCLEOTIDE SEQUENCE [LARGE SCALE GENOMIC DNA]</scope>
    <source>
        <strain evidence="1 3">KCTC 12974</strain>
    </source>
</reference>
<sequence length="86" mass="10124">MSFEVFEENTGVIKYLWTAPPVHKLLKFLKSTPTNFRKRIKTFVKTFGLFSLSFSTTYISNSKIKVQNNSIQSQDKNYIKDYFTQI</sequence>
<proteinExistence type="predicted"/>
<accession>A0A2N0TRG6</accession>
<dbReference type="AlphaFoldDB" id="A0A2N0TRG6"/>
<name>A0A2N0TRG6_9FLAO</name>
<dbReference type="Proteomes" id="UP000232533">
    <property type="component" value="Unassembled WGS sequence"/>
</dbReference>
<protein>
    <submittedName>
        <fullName evidence="2">Uncharacterized protein</fullName>
    </submittedName>
</protein>
<evidence type="ECO:0000313" key="3">
    <source>
        <dbReference type="Proteomes" id="UP000176009"/>
    </source>
</evidence>
<reference evidence="2 4" key="1">
    <citation type="submission" date="2015-10" db="EMBL/GenBank/DDBJ databases">
        <title>Draft genome sequence of Salegentibacter salinarum KCTC 12975.</title>
        <authorList>
            <person name="Lin W."/>
            <person name="Zheng Q."/>
        </authorList>
    </citation>
    <scope>NUCLEOTIDE SEQUENCE [LARGE SCALE GENOMIC DNA]</scope>
    <source>
        <strain evidence="2 4">KCTC 12974</strain>
    </source>
</reference>
<evidence type="ECO:0000313" key="2">
    <source>
        <dbReference type="EMBL" id="PKD17286.1"/>
    </source>
</evidence>
<evidence type="ECO:0000313" key="1">
    <source>
        <dbReference type="EMBL" id="OEY71935.1"/>
    </source>
</evidence>
<gene>
    <name evidence="2" type="ORF">APR40_14715</name>
    <name evidence="1" type="ORF">BHS39_14745</name>
</gene>
<comment type="caution">
    <text evidence="2">The sequence shown here is derived from an EMBL/GenBank/DDBJ whole genome shotgun (WGS) entry which is preliminary data.</text>
</comment>
<dbReference type="EMBL" id="LKTR01000036">
    <property type="protein sequence ID" value="PKD17286.1"/>
    <property type="molecule type" value="Genomic_DNA"/>
</dbReference>
<dbReference type="Proteomes" id="UP000176009">
    <property type="component" value="Unassembled WGS sequence"/>
</dbReference>
<evidence type="ECO:0000313" key="4">
    <source>
        <dbReference type="Proteomes" id="UP000232533"/>
    </source>
</evidence>